<name>A0A0F9CH21_9ZZZZ</name>
<accession>A0A0F9CH21</accession>
<protein>
    <submittedName>
        <fullName evidence="1">Uncharacterized protein</fullName>
    </submittedName>
</protein>
<organism evidence="1">
    <name type="scientific">marine sediment metagenome</name>
    <dbReference type="NCBI Taxonomy" id="412755"/>
    <lineage>
        <taxon>unclassified sequences</taxon>
        <taxon>metagenomes</taxon>
        <taxon>ecological metagenomes</taxon>
    </lineage>
</organism>
<comment type="caution">
    <text evidence="1">The sequence shown here is derived from an EMBL/GenBank/DDBJ whole genome shotgun (WGS) entry which is preliminary data.</text>
</comment>
<sequence>MAHRTQSGPLLENRATTWAQGNPVRRTNLRDVKMSIFDRDRIGTSVFCKVIDNERSVSHGYVKWTHAKKGLVVGDIEVLGYGRVKGPWIVEAVDVSLTA</sequence>
<proteinExistence type="predicted"/>
<dbReference type="AlphaFoldDB" id="A0A0F9CH21"/>
<evidence type="ECO:0000313" key="1">
    <source>
        <dbReference type="EMBL" id="KKL25712.1"/>
    </source>
</evidence>
<dbReference type="EMBL" id="LAZR01036115">
    <property type="protein sequence ID" value="KKL25712.1"/>
    <property type="molecule type" value="Genomic_DNA"/>
</dbReference>
<reference evidence="1" key="1">
    <citation type="journal article" date="2015" name="Nature">
        <title>Complex archaea that bridge the gap between prokaryotes and eukaryotes.</title>
        <authorList>
            <person name="Spang A."/>
            <person name="Saw J.H."/>
            <person name="Jorgensen S.L."/>
            <person name="Zaremba-Niedzwiedzka K."/>
            <person name="Martijn J."/>
            <person name="Lind A.E."/>
            <person name="van Eijk R."/>
            <person name="Schleper C."/>
            <person name="Guy L."/>
            <person name="Ettema T.J."/>
        </authorList>
    </citation>
    <scope>NUCLEOTIDE SEQUENCE</scope>
</reference>
<gene>
    <name evidence="1" type="ORF">LCGC14_2402550</name>
</gene>